<dbReference type="EMBL" id="QEMT01000107">
    <property type="protein sequence ID" value="PWH50857.1"/>
    <property type="molecule type" value="Genomic_DNA"/>
</dbReference>
<dbReference type="EMBL" id="JASMQD010000001">
    <property type="protein sequence ID" value="MDK2697709.1"/>
    <property type="molecule type" value="Genomic_DNA"/>
</dbReference>
<dbReference type="EMBL" id="QOGZ01000009">
    <property type="protein sequence ID" value="RDA39758.1"/>
    <property type="molecule type" value="Genomic_DNA"/>
</dbReference>
<reference evidence="3 9" key="3">
    <citation type="submission" date="2019-05" db="EMBL/GenBank/DDBJ databases">
        <authorList>
            <consortium name="NARMS: The National Antimicrobial Resistance Monitoring System"/>
        </authorList>
    </citation>
    <scope>NUCLEOTIDE SEQUENCE [LARGE SCALE GENOMIC DNA]</scope>
    <source>
        <strain evidence="3 9">CVM N18EC122</strain>
    </source>
</reference>
<dbReference type="RefSeq" id="WP_072048112.1">
    <property type="nucleotide sequence ID" value="NZ_CAJZON010000078.1"/>
</dbReference>
<evidence type="ECO:0000259" key="2">
    <source>
        <dbReference type="Pfam" id="PF13808"/>
    </source>
</evidence>
<reference evidence="4" key="4">
    <citation type="submission" date="2023-05" db="EMBL/GenBank/DDBJ databases">
        <title>Efficient inhibition of multidrug-resistant Escherichia coli by a new antibiotic combination.</title>
        <authorList>
            <person name="Lin T."/>
        </authorList>
    </citation>
    <scope>NUCLEOTIDE SEQUENCE</scope>
    <source>
        <strain evidence="4">YmmD45</strain>
    </source>
</reference>
<evidence type="ECO:0000313" key="9">
    <source>
        <dbReference type="Proteomes" id="UP000532204"/>
    </source>
</evidence>
<dbReference type="Proteomes" id="UP000253687">
    <property type="component" value="Unassembled WGS sequence"/>
</dbReference>
<accession>A0A2C9ZV46</accession>
<dbReference type="Pfam" id="PF13808">
    <property type="entry name" value="DDE_Tnp_1_assoc"/>
    <property type="match status" value="1"/>
</dbReference>
<dbReference type="PANTHER" id="PTHR30298">
    <property type="entry name" value="H REPEAT-ASSOCIATED PREDICTED TRANSPOSASE"/>
    <property type="match status" value="1"/>
</dbReference>
<evidence type="ECO:0000313" key="8">
    <source>
        <dbReference type="Proteomes" id="UP000253687"/>
    </source>
</evidence>
<evidence type="ECO:0000313" key="6">
    <source>
        <dbReference type="EMBL" id="RDA39758.1"/>
    </source>
</evidence>
<sequence>MIPVSPGQVRHTLVDTLTIAVCGVLVGADNFQEIELWAGNALSGSASFLPLKNGIPSHDTFARLFGLIVPEQFEAAFRRWGSEVLPVLSSQVVAIDGKTSRRSGSRCQSPLHRGNQSAMVYCSDLG</sequence>
<evidence type="ECO:0000313" key="7">
    <source>
        <dbReference type="Proteomes" id="UP000245761"/>
    </source>
</evidence>
<dbReference type="Proteomes" id="UP000245761">
    <property type="component" value="Unassembled WGS sequence"/>
</dbReference>
<protein>
    <submittedName>
        <fullName evidence="5">ISAs1 family transposase</fullName>
    </submittedName>
</protein>
<dbReference type="InterPro" id="IPR047647">
    <property type="entry name" value="ISAs1_transpos"/>
</dbReference>
<proteinExistence type="inferred from homology"/>
<dbReference type="PANTHER" id="PTHR30298:SF0">
    <property type="entry name" value="PROTEIN YBFL-RELATED"/>
    <property type="match status" value="1"/>
</dbReference>
<dbReference type="EMBL" id="AASEBA010000051">
    <property type="protein sequence ID" value="EFC9751711.1"/>
    <property type="molecule type" value="Genomic_DNA"/>
</dbReference>
<gene>
    <name evidence="5" type="ORF">DD762_27575</name>
    <name evidence="6" type="ORF">DTL43_10745</name>
    <name evidence="3" type="ORF">E6D34_21115</name>
    <name evidence="4" type="ORF">QO046_25960</name>
</gene>
<reference evidence="6 8" key="2">
    <citation type="submission" date="2018-07" db="EMBL/GenBank/DDBJ databases">
        <title>Whole Genome Sequence Analysis of Avian Pathogenic E. coli - An Australian Perspective.</title>
        <authorList>
            <person name="Cummins M.L."/>
            <person name="Reid C.J."/>
            <person name="Roy Chowdhury P."/>
            <person name="Bushell R."/>
            <person name="Esbert N."/>
            <person name="Tivendale K.A."/>
            <person name="Noormohammadi A.H."/>
            <person name="Islam S."/>
            <person name="Marenda M.S."/>
            <person name="Browning G.F."/>
            <person name="Markham P.F."/>
            <person name="Djordjevic S.P."/>
        </authorList>
    </citation>
    <scope>NUCLEOTIDE SEQUENCE [LARGE SCALE GENOMIC DNA]</scope>
    <source>
        <strain evidence="6 8">AVC211</strain>
    </source>
</reference>
<dbReference type="InterPro" id="IPR051698">
    <property type="entry name" value="Transposase_11-like"/>
</dbReference>
<organism evidence="5 7">
    <name type="scientific">Escherichia coli</name>
    <dbReference type="NCBI Taxonomy" id="562"/>
    <lineage>
        <taxon>Bacteria</taxon>
        <taxon>Pseudomonadati</taxon>
        <taxon>Pseudomonadota</taxon>
        <taxon>Gammaproteobacteria</taxon>
        <taxon>Enterobacterales</taxon>
        <taxon>Enterobacteriaceae</taxon>
        <taxon>Escherichia</taxon>
    </lineage>
</organism>
<evidence type="ECO:0000313" key="3">
    <source>
        <dbReference type="EMBL" id="EFC9751711.1"/>
    </source>
</evidence>
<comment type="caution">
    <text evidence="5">The sequence shown here is derived from an EMBL/GenBank/DDBJ whole genome shotgun (WGS) entry which is preliminary data.</text>
</comment>
<evidence type="ECO:0000313" key="5">
    <source>
        <dbReference type="EMBL" id="PWH50857.1"/>
    </source>
</evidence>
<evidence type="ECO:0000313" key="4">
    <source>
        <dbReference type="EMBL" id="MDK2697709.1"/>
    </source>
</evidence>
<comment type="similarity">
    <text evidence="1">Belongs to the transposase 11 family.</text>
</comment>
<dbReference type="InterPro" id="IPR032806">
    <property type="entry name" value="YbfD_N"/>
</dbReference>
<evidence type="ECO:0000256" key="1">
    <source>
        <dbReference type="ARBA" id="ARBA00010075"/>
    </source>
</evidence>
<reference evidence="5 7" key="1">
    <citation type="submission" date="2018-04" db="EMBL/GenBank/DDBJ databases">
        <title>Draft Genomic Sequencing Of Potential Extraintestinal Pathogenic Escherichia coli B8S56 Isolated from Retail Chicken Skin.</title>
        <authorList>
            <person name="Xu A."/>
            <person name="Tilman S."/>
            <person name="Wisser-Parker K."/>
            <person name="Scullen O.J."/>
            <person name="Sommers C."/>
        </authorList>
    </citation>
    <scope>NUCLEOTIDE SEQUENCE [LARGE SCALE GENOMIC DNA]</scope>
    <source>
        <strain evidence="5 7">B8S56</strain>
    </source>
</reference>
<dbReference type="Proteomes" id="UP000532204">
    <property type="component" value="Unassembled WGS sequence"/>
</dbReference>
<dbReference type="NCBIfam" id="NF033564">
    <property type="entry name" value="transpos_ISAs1"/>
    <property type="match status" value="1"/>
</dbReference>
<feature type="domain" description="H repeat-associated protein N-terminal" evidence="2">
    <location>
        <begin position="6"/>
        <end position="80"/>
    </location>
</feature>
<dbReference type="AlphaFoldDB" id="A0A2C9ZV46"/>
<name>A0A2C9ZV46_ECOLX</name>
<dbReference type="Proteomes" id="UP001223829">
    <property type="component" value="Unassembled WGS sequence"/>
</dbReference>